<dbReference type="Pfam" id="PF13185">
    <property type="entry name" value="GAF_2"/>
    <property type="match status" value="1"/>
</dbReference>
<accession>A0A3A3Z7T9</accession>
<protein>
    <submittedName>
        <fullName evidence="4">Diguanylate cyclase</fullName>
    </submittedName>
</protein>
<dbReference type="SMART" id="SM00267">
    <property type="entry name" value="GGDEF"/>
    <property type="match status" value="1"/>
</dbReference>
<dbReference type="InterPro" id="IPR035965">
    <property type="entry name" value="PAS-like_dom_sf"/>
</dbReference>
<dbReference type="SUPFAM" id="SSF55785">
    <property type="entry name" value="PYP-like sensor domain (PAS domain)"/>
    <property type="match status" value="1"/>
</dbReference>
<sequence length="814" mass="84194">MPHGPGLKRRGAAADGSTVSQDRPSAAALVRSGAFALAHLAAVLLGRLTVEEGASLSLVWPAGGVAAVWFAAQRRAGTRGPDLAALALTTGGANLVTGAEPVLAACSAAAGLLQVLVLHALLARWCPSLWGAGGEEPLRRPRQLGALVLAAVSATAAGAALGPGAVGVLEGTWSLVTLGVWVTRGTVSVVVLGTVGLLLGARLAQHRRRRAGAPARADDLPPLLPPGRWARVELALAVVATAAGYVLVFTVLDGLPIAFPLLALTVWVALRAGTTVVALHGLAAAVTAVAFTLHGEGPFAAVADHPARALVVQLFGGLVAVLGTLLALGRDERDDLLRAVRAVAREAERRERLTQTVLDTVDVGIVVADPQGRLVLLNDAARGWHGLDARAALDPGEHAQAYGLLAPDGRPLDADEVPLRRALAEGAVDGVPMLIRAQGRADRSVVCTGRTMAAADGSPLGAVVAMHDVTQALAREGELRTAHDRLTEHIEHAEVLARASRSLATSDDPRGAICRAVCELTGAEGAYLLQPDEHGVLVSTALVGLDDVPVRLDPSSDVSLALVAYGSARPLFVADVRSHPENSDALRRAFDIASGAWQPLVLPGDRVVGVIGALWHRPVAGLPAHVPAMLETLAAEAAHVVERADLLSRLERAAQRDPLTGLANRRRWDEVAAQETARAARSGAPLTFALVDLDRFKAYNDGLGHLAGDALLRDFAVAAEACLRREDVLARWGGEEFALALPGCAGADAVAVADRVRAAVPHGQTCTVGLATWWPGETAAEALARADAALYRGKQAGRDATVVADPPGAVPALR</sequence>
<feature type="transmembrane region" description="Helical" evidence="1">
    <location>
        <begin position="144"/>
        <end position="166"/>
    </location>
</feature>
<gene>
    <name evidence="4" type="ORF">D5H78_03245</name>
</gene>
<dbReference type="InterPro" id="IPR000160">
    <property type="entry name" value="GGDEF_dom"/>
</dbReference>
<dbReference type="GO" id="GO:1902201">
    <property type="term" value="P:negative regulation of bacterial-type flagellum-dependent cell motility"/>
    <property type="evidence" value="ECO:0007669"/>
    <property type="project" value="TreeGrafter"/>
</dbReference>
<dbReference type="GO" id="GO:0043709">
    <property type="term" value="P:cell adhesion involved in single-species biofilm formation"/>
    <property type="evidence" value="ECO:0007669"/>
    <property type="project" value="TreeGrafter"/>
</dbReference>
<dbReference type="InterPro" id="IPR013656">
    <property type="entry name" value="PAS_4"/>
</dbReference>
<evidence type="ECO:0000313" key="4">
    <source>
        <dbReference type="EMBL" id="RJK97987.1"/>
    </source>
</evidence>
<dbReference type="PROSITE" id="PS50112">
    <property type="entry name" value="PAS"/>
    <property type="match status" value="1"/>
</dbReference>
<dbReference type="Pfam" id="PF00990">
    <property type="entry name" value="GGDEF"/>
    <property type="match status" value="1"/>
</dbReference>
<dbReference type="InterPro" id="IPR003018">
    <property type="entry name" value="GAF"/>
</dbReference>
<dbReference type="InterPro" id="IPR029787">
    <property type="entry name" value="Nucleotide_cyclase"/>
</dbReference>
<dbReference type="Pfam" id="PF08448">
    <property type="entry name" value="PAS_4"/>
    <property type="match status" value="1"/>
</dbReference>
<feature type="domain" description="GGDEF" evidence="3">
    <location>
        <begin position="684"/>
        <end position="806"/>
    </location>
</feature>
<dbReference type="PANTHER" id="PTHR45138:SF9">
    <property type="entry name" value="DIGUANYLATE CYCLASE DGCM-RELATED"/>
    <property type="match status" value="1"/>
</dbReference>
<dbReference type="PANTHER" id="PTHR45138">
    <property type="entry name" value="REGULATORY COMPONENTS OF SENSORY TRANSDUCTION SYSTEM"/>
    <property type="match status" value="1"/>
</dbReference>
<dbReference type="Gene3D" id="3.30.70.270">
    <property type="match status" value="1"/>
</dbReference>
<feature type="transmembrane region" description="Helical" evidence="1">
    <location>
        <begin position="26"/>
        <end position="46"/>
    </location>
</feature>
<keyword evidence="1" id="KW-1133">Transmembrane helix</keyword>
<dbReference type="GO" id="GO:0005886">
    <property type="term" value="C:plasma membrane"/>
    <property type="evidence" value="ECO:0007669"/>
    <property type="project" value="TreeGrafter"/>
</dbReference>
<dbReference type="Gene3D" id="3.30.450.20">
    <property type="entry name" value="PAS domain"/>
    <property type="match status" value="1"/>
</dbReference>
<dbReference type="GO" id="GO:0052621">
    <property type="term" value="F:diguanylate cyclase activity"/>
    <property type="evidence" value="ECO:0007669"/>
    <property type="project" value="TreeGrafter"/>
</dbReference>
<keyword evidence="1" id="KW-0812">Transmembrane</keyword>
<feature type="transmembrane region" description="Helical" evidence="1">
    <location>
        <begin position="102"/>
        <end position="123"/>
    </location>
</feature>
<dbReference type="InterPro" id="IPR043128">
    <property type="entry name" value="Rev_trsase/Diguanyl_cyclase"/>
</dbReference>
<name>A0A3A3Z7T9_9ACTN</name>
<feature type="transmembrane region" description="Helical" evidence="1">
    <location>
        <begin position="277"/>
        <end position="295"/>
    </location>
</feature>
<dbReference type="EMBL" id="QZEZ01000001">
    <property type="protein sequence ID" value="RJK97987.1"/>
    <property type="molecule type" value="Genomic_DNA"/>
</dbReference>
<dbReference type="Gene3D" id="3.30.450.40">
    <property type="match status" value="1"/>
</dbReference>
<proteinExistence type="predicted"/>
<dbReference type="Proteomes" id="UP000265614">
    <property type="component" value="Unassembled WGS sequence"/>
</dbReference>
<evidence type="ECO:0000259" key="3">
    <source>
        <dbReference type="PROSITE" id="PS50887"/>
    </source>
</evidence>
<dbReference type="InterPro" id="IPR000014">
    <property type="entry name" value="PAS"/>
</dbReference>
<evidence type="ECO:0000259" key="2">
    <source>
        <dbReference type="PROSITE" id="PS50112"/>
    </source>
</evidence>
<keyword evidence="1" id="KW-0472">Membrane</keyword>
<feature type="transmembrane region" description="Helical" evidence="1">
    <location>
        <begin position="229"/>
        <end position="248"/>
    </location>
</feature>
<dbReference type="SUPFAM" id="SSF55073">
    <property type="entry name" value="Nucleotide cyclase"/>
    <property type="match status" value="1"/>
</dbReference>
<dbReference type="AlphaFoldDB" id="A0A3A3Z7T9"/>
<feature type="transmembrane region" description="Helical" evidence="1">
    <location>
        <begin position="307"/>
        <end position="328"/>
    </location>
</feature>
<dbReference type="PROSITE" id="PS50887">
    <property type="entry name" value="GGDEF"/>
    <property type="match status" value="1"/>
</dbReference>
<feature type="transmembrane region" description="Helical" evidence="1">
    <location>
        <begin position="53"/>
        <end position="72"/>
    </location>
</feature>
<evidence type="ECO:0000313" key="5">
    <source>
        <dbReference type="Proteomes" id="UP000265614"/>
    </source>
</evidence>
<organism evidence="4 5">
    <name type="scientific">Vallicoccus soli</name>
    <dbReference type="NCBI Taxonomy" id="2339232"/>
    <lineage>
        <taxon>Bacteria</taxon>
        <taxon>Bacillati</taxon>
        <taxon>Actinomycetota</taxon>
        <taxon>Actinomycetes</taxon>
        <taxon>Motilibacterales</taxon>
        <taxon>Vallicoccaceae</taxon>
        <taxon>Vallicoccus</taxon>
    </lineage>
</organism>
<dbReference type="InterPro" id="IPR050469">
    <property type="entry name" value="Diguanylate_Cyclase"/>
</dbReference>
<keyword evidence="5" id="KW-1185">Reference proteome</keyword>
<dbReference type="SUPFAM" id="SSF55781">
    <property type="entry name" value="GAF domain-like"/>
    <property type="match status" value="1"/>
</dbReference>
<feature type="domain" description="PAS" evidence="2">
    <location>
        <begin position="350"/>
        <end position="426"/>
    </location>
</feature>
<comment type="caution">
    <text evidence="4">The sequence shown here is derived from an EMBL/GenBank/DDBJ whole genome shotgun (WGS) entry which is preliminary data.</text>
</comment>
<dbReference type="FunFam" id="3.30.70.270:FF:000001">
    <property type="entry name" value="Diguanylate cyclase domain protein"/>
    <property type="match status" value="1"/>
</dbReference>
<evidence type="ECO:0000256" key="1">
    <source>
        <dbReference type="SAM" id="Phobius"/>
    </source>
</evidence>
<feature type="transmembrane region" description="Helical" evidence="1">
    <location>
        <begin position="178"/>
        <end position="200"/>
    </location>
</feature>
<dbReference type="InterPro" id="IPR029016">
    <property type="entry name" value="GAF-like_dom_sf"/>
</dbReference>
<dbReference type="CDD" id="cd01949">
    <property type="entry name" value="GGDEF"/>
    <property type="match status" value="1"/>
</dbReference>
<dbReference type="NCBIfam" id="TIGR00254">
    <property type="entry name" value="GGDEF"/>
    <property type="match status" value="1"/>
</dbReference>
<reference evidence="4 5" key="1">
    <citation type="submission" date="2018-09" db="EMBL/GenBank/DDBJ databases">
        <title>YIM 75000 draft genome.</title>
        <authorList>
            <person name="Tang S."/>
            <person name="Feng Y."/>
        </authorList>
    </citation>
    <scope>NUCLEOTIDE SEQUENCE [LARGE SCALE GENOMIC DNA]</scope>
    <source>
        <strain evidence="4 5">YIM 75000</strain>
    </source>
</reference>